<evidence type="ECO:0000256" key="8">
    <source>
        <dbReference type="PIRSR" id="PIRSR000296-1"/>
    </source>
</evidence>
<proteinExistence type="inferred from homology"/>
<sequence length="347" mass="37983">MKRFQVALSPVAFKSLTLAVMFALPTTVVAHNHSKAEDDQRYALPKSATAQDFIAIFKEINGEHPGIRKAHARGVCAVGAFTPSTAAKQRFTSPLFQVDNAPLTLRFSMGGGNPNADERRGARGVGIQFDLPNSQSHTIAGITSPVFSGATPNHFLGLLQWNLKMMRGEATREDVQKFMAAHPSMQPAIEWNRGRTPSAEYTSATYYGIHAFWANTQGDAEKFRWQLVPQEGEKSLTKEQVDSGPKSFLTERLLERVKSDGSVTFDWHWTIGAADDPTNDPSAQWPAEREQVNVGTITVTSAGGEACTPINFDPVRVARGIRPSDDPVLPIRSAAYAISFGKRLSNQ</sequence>
<evidence type="ECO:0000256" key="5">
    <source>
        <dbReference type="ARBA" id="ARBA00023002"/>
    </source>
</evidence>
<protein>
    <recommendedName>
        <fullName evidence="7">Catalase-related peroxidase</fullName>
        <ecNumber evidence="7">1.11.1.-</ecNumber>
    </recommendedName>
</protein>
<dbReference type="Gene3D" id="2.40.180.10">
    <property type="entry name" value="Catalase core domain"/>
    <property type="match status" value="1"/>
</dbReference>
<feature type="binding site" description="axial binding residue" evidence="9">
    <location>
        <position position="336"/>
    </location>
    <ligand>
        <name>heme</name>
        <dbReference type="ChEBI" id="CHEBI:30413"/>
    </ligand>
    <ligandPart>
        <name>Fe</name>
        <dbReference type="ChEBI" id="CHEBI:18248"/>
    </ligandPart>
</feature>
<dbReference type="EC" id="1.11.1.-" evidence="7"/>
<dbReference type="Pfam" id="PF00199">
    <property type="entry name" value="Catalase"/>
    <property type="match status" value="1"/>
</dbReference>
<dbReference type="InterPro" id="IPR020835">
    <property type="entry name" value="Catalase_sf"/>
</dbReference>
<dbReference type="EMBL" id="CYHB01000002">
    <property type="protein sequence ID" value="CUA84889.1"/>
    <property type="molecule type" value="Genomic_DNA"/>
</dbReference>
<evidence type="ECO:0000256" key="1">
    <source>
        <dbReference type="ARBA" id="ARBA00005329"/>
    </source>
</evidence>
<evidence type="ECO:0000313" key="13">
    <source>
        <dbReference type="Proteomes" id="UP000182598"/>
    </source>
</evidence>
<accession>A0A0K6H2B1</accession>
<dbReference type="Gene3D" id="1.20.1280.120">
    <property type="match status" value="1"/>
</dbReference>
<name>A0A0K6H2B1_9GAMM</name>
<dbReference type="PANTHER" id="PTHR11465:SF9">
    <property type="entry name" value="CATALASE"/>
    <property type="match status" value="1"/>
</dbReference>
<keyword evidence="3 7" id="KW-0349">Heme</keyword>
<keyword evidence="2 7" id="KW-0575">Peroxidase</keyword>
<dbReference type="PIRSF" id="PIRSF000296">
    <property type="entry name" value="SrpA"/>
    <property type="match status" value="1"/>
</dbReference>
<dbReference type="PROSITE" id="PS51402">
    <property type="entry name" value="CATALASE_3"/>
    <property type="match status" value="1"/>
</dbReference>
<gene>
    <name evidence="12" type="ORF">Ga0061064_1039</name>
</gene>
<evidence type="ECO:0000256" key="2">
    <source>
        <dbReference type="ARBA" id="ARBA00022559"/>
    </source>
</evidence>
<dbReference type="GO" id="GO:0020037">
    <property type="term" value="F:heme binding"/>
    <property type="evidence" value="ECO:0007669"/>
    <property type="project" value="InterPro"/>
</dbReference>
<keyword evidence="10" id="KW-0732">Signal</keyword>
<dbReference type="AlphaFoldDB" id="A0A0K6H2B1"/>
<keyword evidence="5 7" id="KW-0560">Oxidoreductase</keyword>
<keyword evidence="13" id="KW-1185">Reference proteome</keyword>
<dbReference type="SMART" id="SM01060">
    <property type="entry name" value="Catalase"/>
    <property type="match status" value="1"/>
</dbReference>
<organism evidence="12 13">
    <name type="scientific">Pseudidiomarina woesei</name>
    <dbReference type="NCBI Taxonomy" id="1381080"/>
    <lineage>
        <taxon>Bacteria</taxon>
        <taxon>Pseudomonadati</taxon>
        <taxon>Pseudomonadota</taxon>
        <taxon>Gammaproteobacteria</taxon>
        <taxon>Alteromonadales</taxon>
        <taxon>Idiomarinaceae</taxon>
        <taxon>Pseudidiomarina</taxon>
    </lineage>
</organism>
<dbReference type="GO" id="GO:0005737">
    <property type="term" value="C:cytoplasm"/>
    <property type="evidence" value="ECO:0007669"/>
    <property type="project" value="TreeGrafter"/>
</dbReference>
<reference evidence="13" key="1">
    <citation type="submission" date="2015-08" db="EMBL/GenBank/DDBJ databases">
        <authorList>
            <person name="Varghese N."/>
        </authorList>
    </citation>
    <scope>NUCLEOTIDE SEQUENCE [LARGE SCALE GENOMIC DNA]</scope>
    <source>
        <strain evidence="13">DSM 27808</strain>
    </source>
</reference>
<comment type="similarity">
    <text evidence="1 7">Belongs to the catalase family.</text>
</comment>
<evidence type="ECO:0000256" key="9">
    <source>
        <dbReference type="PIRSR" id="PIRSR000296-2"/>
    </source>
</evidence>
<dbReference type="Proteomes" id="UP000182598">
    <property type="component" value="Unassembled WGS sequence"/>
</dbReference>
<dbReference type="CDD" id="cd08153">
    <property type="entry name" value="srpA_like"/>
    <property type="match status" value="1"/>
</dbReference>
<feature type="chain" id="PRO_5005503704" description="Catalase-related peroxidase" evidence="10">
    <location>
        <begin position="31"/>
        <end position="347"/>
    </location>
</feature>
<dbReference type="GO" id="GO:0004096">
    <property type="term" value="F:catalase activity"/>
    <property type="evidence" value="ECO:0007669"/>
    <property type="project" value="InterPro"/>
</dbReference>
<dbReference type="InterPro" id="IPR011614">
    <property type="entry name" value="Catalase_core"/>
</dbReference>
<evidence type="ECO:0000256" key="7">
    <source>
        <dbReference type="PIRNR" id="PIRNR000296"/>
    </source>
</evidence>
<feature type="domain" description="Catalase core" evidence="11">
    <location>
        <begin position="26"/>
        <end position="347"/>
    </location>
</feature>
<keyword evidence="4 7" id="KW-0479">Metal-binding</keyword>
<dbReference type="OrthoDB" id="255727at2"/>
<comment type="function">
    <text evidence="7">Has an organic peroxide-dependent peroxidase activity.</text>
</comment>
<dbReference type="GO" id="GO:0042744">
    <property type="term" value="P:hydrogen peroxide catabolic process"/>
    <property type="evidence" value="ECO:0007669"/>
    <property type="project" value="TreeGrafter"/>
</dbReference>
<evidence type="ECO:0000256" key="6">
    <source>
        <dbReference type="ARBA" id="ARBA00023004"/>
    </source>
</evidence>
<dbReference type="InterPro" id="IPR024168">
    <property type="entry name" value="Catalase_SrpA-type_pred"/>
</dbReference>
<dbReference type="SUPFAM" id="SSF56634">
    <property type="entry name" value="Heme-dependent catalase-like"/>
    <property type="match status" value="1"/>
</dbReference>
<evidence type="ECO:0000313" key="12">
    <source>
        <dbReference type="EMBL" id="CUA84889.1"/>
    </source>
</evidence>
<dbReference type="GO" id="GO:0046872">
    <property type="term" value="F:metal ion binding"/>
    <property type="evidence" value="ECO:0007669"/>
    <property type="project" value="UniProtKB-KW"/>
</dbReference>
<dbReference type="PANTHER" id="PTHR11465">
    <property type="entry name" value="CATALASE"/>
    <property type="match status" value="1"/>
</dbReference>
<dbReference type="GO" id="GO:0042542">
    <property type="term" value="P:response to hydrogen peroxide"/>
    <property type="evidence" value="ECO:0007669"/>
    <property type="project" value="TreeGrafter"/>
</dbReference>
<comment type="cofactor">
    <cofactor evidence="7">
        <name>heme</name>
        <dbReference type="ChEBI" id="CHEBI:30413"/>
    </cofactor>
</comment>
<feature type="signal peptide" evidence="10">
    <location>
        <begin position="1"/>
        <end position="30"/>
    </location>
</feature>
<feature type="active site" evidence="8">
    <location>
        <position position="71"/>
    </location>
</feature>
<dbReference type="InterPro" id="IPR018028">
    <property type="entry name" value="Catalase"/>
</dbReference>
<dbReference type="RefSeq" id="WP_055438704.1">
    <property type="nucleotide sequence ID" value="NZ_CYHB01000002.1"/>
</dbReference>
<evidence type="ECO:0000256" key="4">
    <source>
        <dbReference type="ARBA" id="ARBA00022723"/>
    </source>
</evidence>
<evidence type="ECO:0000256" key="3">
    <source>
        <dbReference type="ARBA" id="ARBA00022617"/>
    </source>
</evidence>
<evidence type="ECO:0000256" key="10">
    <source>
        <dbReference type="SAM" id="SignalP"/>
    </source>
</evidence>
<keyword evidence="6 7" id="KW-0408">Iron</keyword>
<evidence type="ECO:0000259" key="11">
    <source>
        <dbReference type="SMART" id="SM01060"/>
    </source>
</evidence>